<comment type="caution">
    <text evidence="3">The sequence shown here is derived from an EMBL/GenBank/DDBJ whole genome shotgun (WGS) entry which is preliminary data.</text>
</comment>
<keyword evidence="4" id="KW-1185">Reference proteome</keyword>
<evidence type="ECO:0000313" key="3">
    <source>
        <dbReference type="EMBL" id="MXO99272.1"/>
    </source>
</evidence>
<reference evidence="3 4" key="1">
    <citation type="submission" date="2019-12" db="EMBL/GenBank/DDBJ databases">
        <title>Genomic-based taxomic classification of the family Erythrobacteraceae.</title>
        <authorList>
            <person name="Xu L."/>
        </authorList>
    </citation>
    <scope>NUCLEOTIDE SEQUENCE [LARGE SCALE GENOMIC DNA]</scope>
    <source>
        <strain evidence="3 4">S36</strain>
    </source>
</reference>
<sequence>MRGYATLALLAALLSACSIPEAKSGGGRSGGGGPSSSASGPPIAVNPQARQCLANLGQMGASFTPLPDRYISQGCTNLGTVQLTALAADNGQLMIGNLGPVTCDVTSAFAGWARFGADRAARQILGSPLRSIETMGSYNCRNVAGSGRRSAHATAAAIDISAFVLEDGRRITVRNHWNNGSSDERRFLRTVQESACKRFATVLGPGYNAAHHDHFHVEGVMGTKSFCR</sequence>
<organism evidence="3 4">
    <name type="scientific">Croceibacterium xixiisoli</name>
    <dbReference type="NCBI Taxonomy" id="1476466"/>
    <lineage>
        <taxon>Bacteria</taxon>
        <taxon>Pseudomonadati</taxon>
        <taxon>Pseudomonadota</taxon>
        <taxon>Alphaproteobacteria</taxon>
        <taxon>Sphingomonadales</taxon>
        <taxon>Erythrobacteraceae</taxon>
        <taxon>Croceibacterium</taxon>
    </lineage>
</organism>
<name>A0A6I4TTT0_9SPHN</name>
<keyword evidence="1" id="KW-0732">Signal</keyword>
<dbReference type="EMBL" id="WTYJ01000002">
    <property type="protein sequence ID" value="MXO99272.1"/>
    <property type="molecule type" value="Genomic_DNA"/>
</dbReference>
<evidence type="ECO:0000256" key="1">
    <source>
        <dbReference type="SAM" id="SignalP"/>
    </source>
</evidence>
<dbReference type="InterPro" id="IPR009683">
    <property type="entry name" value="Extensin-like_C"/>
</dbReference>
<dbReference type="Pfam" id="PF06904">
    <property type="entry name" value="Extensin-like_C"/>
    <property type="match status" value="1"/>
</dbReference>
<protein>
    <submittedName>
        <fullName evidence="3">Extensin</fullName>
    </submittedName>
</protein>
<evidence type="ECO:0000259" key="2">
    <source>
        <dbReference type="Pfam" id="PF06904"/>
    </source>
</evidence>
<dbReference type="PROSITE" id="PS51257">
    <property type="entry name" value="PROKAR_LIPOPROTEIN"/>
    <property type="match status" value="1"/>
</dbReference>
<feature type="chain" id="PRO_5026312989" evidence="1">
    <location>
        <begin position="23"/>
        <end position="228"/>
    </location>
</feature>
<feature type="domain" description="Extensin-like C-terminal" evidence="2">
    <location>
        <begin position="51"/>
        <end position="228"/>
    </location>
</feature>
<gene>
    <name evidence="3" type="ORF">GRI97_09750</name>
</gene>
<accession>A0A6I4TTT0</accession>
<evidence type="ECO:0000313" key="4">
    <source>
        <dbReference type="Proteomes" id="UP000469430"/>
    </source>
</evidence>
<dbReference type="OrthoDB" id="9809788at2"/>
<dbReference type="AlphaFoldDB" id="A0A6I4TTT0"/>
<proteinExistence type="predicted"/>
<dbReference type="RefSeq" id="WP_161391009.1">
    <property type="nucleotide sequence ID" value="NZ_JBHSCP010000001.1"/>
</dbReference>
<dbReference type="Proteomes" id="UP000469430">
    <property type="component" value="Unassembled WGS sequence"/>
</dbReference>
<feature type="signal peptide" evidence="1">
    <location>
        <begin position="1"/>
        <end position="22"/>
    </location>
</feature>